<feature type="region of interest" description="Disordered" evidence="6">
    <location>
        <begin position="335"/>
        <end position="364"/>
    </location>
</feature>
<dbReference type="CDD" id="cd00075">
    <property type="entry name" value="HATPase"/>
    <property type="match status" value="1"/>
</dbReference>
<comment type="catalytic activity">
    <reaction evidence="1">
        <text>ATP + protein L-histidine = ADP + protein N-phospho-L-histidine.</text>
        <dbReference type="EC" id="2.7.13.3"/>
    </reaction>
</comment>
<keyword evidence="5 9" id="KW-0418">Kinase</keyword>
<dbReference type="InterPro" id="IPR010910">
    <property type="entry name" value="Nitrate/nitrite_sensing_bac"/>
</dbReference>
<dbReference type="SUPFAM" id="SSF55874">
    <property type="entry name" value="ATPase domain of HSP90 chaperone/DNA topoisomerase II/histidine kinase"/>
    <property type="match status" value="1"/>
</dbReference>
<dbReference type="RefSeq" id="WP_157742538.1">
    <property type="nucleotide sequence ID" value="NZ_LT607409.1"/>
</dbReference>
<organism evidence="9 10">
    <name type="scientific">Micromonospora chokoriensis</name>
    <dbReference type="NCBI Taxonomy" id="356851"/>
    <lineage>
        <taxon>Bacteria</taxon>
        <taxon>Bacillati</taxon>
        <taxon>Actinomycetota</taxon>
        <taxon>Actinomycetes</taxon>
        <taxon>Micromonosporales</taxon>
        <taxon>Micromonosporaceae</taxon>
        <taxon>Micromonospora</taxon>
    </lineage>
</organism>
<dbReference type="InterPro" id="IPR050428">
    <property type="entry name" value="TCS_sensor_his_kinase"/>
</dbReference>
<dbReference type="InterPro" id="IPR036890">
    <property type="entry name" value="HATPase_C_sf"/>
</dbReference>
<feature type="compositionally biased region" description="Low complexity" evidence="6">
    <location>
        <begin position="581"/>
        <end position="597"/>
    </location>
</feature>
<dbReference type="Pfam" id="PF02518">
    <property type="entry name" value="HATPase_c"/>
    <property type="match status" value="1"/>
</dbReference>
<sequence>MTRNEVRLIRLRLVVLAAVLVSLWSYAAYVASQDAMDLLRVRALADTLGQPVDRLILGLQTERRLTAETVTRAAPAAAPLVEARQGTDRATAEIREFADGRDLRLLSAGDVRDRAGELVRRLDGLSTIRSRVDAGRLDVATAVDGYDQVIDVAFRVYGPEWGAYESTLAADTRAVIALARARELLAREDTVVSAALTTGRFGADERRRLTELVSSQRYARGEAAAGLPADDQGEYQRLVAGPDFTNLLALEDLLLSGNAGTAPTGVTAQAWRAAVDASLGALQTLVATTARSSADRAAPGAAVVTARTGAVVGLGLIVVVVLLLSWVNTVRRLTDAPTRTGDDTPAPVPAPSGAGGTTPGGGNHDLFLRLTRRNQALLRDQLNLLDGMQRRERSAEETSELFQLDHLTTRVRRNVEKLIALAGATPARRWRRPVPLLDVARGAVAEVPDYHRVLIAPHWPWSLAGPAVTDVVHLLSELIENALAHSASDTTVRVSGEPHPQGCAVLVVDDGSGLDASSLAEANHLFDSPPPDGPPPGFAGLYAAAVLADRCGARVSLRPSQRGGTAAIVLLPAALVTPRGDGPGATTAATGTTYPPTRDVVDPPAPNGDGALPTRVRHAGPSGFANDRTSLDTVEIPIARTARRHP</sequence>
<evidence type="ECO:0000256" key="4">
    <source>
        <dbReference type="ARBA" id="ARBA00022679"/>
    </source>
</evidence>
<feature type="transmembrane region" description="Helical" evidence="7">
    <location>
        <begin position="309"/>
        <end position="327"/>
    </location>
</feature>
<protein>
    <recommendedName>
        <fullName evidence="2">histidine kinase</fullName>
        <ecNumber evidence="2">2.7.13.3</ecNumber>
    </recommendedName>
</protein>
<dbReference type="EC" id="2.7.13.3" evidence="2"/>
<keyword evidence="10" id="KW-1185">Reference proteome</keyword>
<keyword evidence="7" id="KW-0812">Transmembrane</keyword>
<name>A0A1C4XKD7_9ACTN</name>
<dbReference type="GO" id="GO:0000160">
    <property type="term" value="P:phosphorelay signal transduction system"/>
    <property type="evidence" value="ECO:0007669"/>
    <property type="project" value="TreeGrafter"/>
</dbReference>
<evidence type="ECO:0000256" key="2">
    <source>
        <dbReference type="ARBA" id="ARBA00012438"/>
    </source>
</evidence>
<keyword evidence="7" id="KW-1133">Transmembrane helix</keyword>
<dbReference type="EMBL" id="LT607409">
    <property type="protein sequence ID" value="SCF08945.1"/>
    <property type="molecule type" value="Genomic_DNA"/>
</dbReference>
<dbReference type="Pfam" id="PF08376">
    <property type="entry name" value="NIT"/>
    <property type="match status" value="1"/>
</dbReference>
<dbReference type="PROSITE" id="PS50906">
    <property type="entry name" value="NIT"/>
    <property type="match status" value="1"/>
</dbReference>
<evidence type="ECO:0000256" key="7">
    <source>
        <dbReference type="SAM" id="Phobius"/>
    </source>
</evidence>
<evidence type="ECO:0000313" key="9">
    <source>
        <dbReference type="EMBL" id="SCF08945.1"/>
    </source>
</evidence>
<dbReference type="PANTHER" id="PTHR45436:SF5">
    <property type="entry name" value="SENSOR HISTIDINE KINASE TRCS"/>
    <property type="match status" value="1"/>
</dbReference>
<keyword evidence="4" id="KW-0808">Transferase</keyword>
<evidence type="ECO:0000259" key="8">
    <source>
        <dbReference type="PROSITE" id="PS50906"/>
    </source>
</evidence>
<dbReference type="Proteomes" id="UP000198224">
    <property type="component" value="Chromosome I"/>
</dbReference>
<proteinExistence type="predicted"/>
<dbReference type="InterPro" id="IPR003594">
    <property type="entry name" value="HATPase_dom"/>
</dbReference>
<evidence type="ECO:0000256" key="6">
    <source>
        <dbReference type="SAM" id="MobiDB-lite"/>
    </source>
</evidence>
<gene>
    <name evidence="9" type="ORF">GA0070612_3702</name>
</gene>
<evidence type="ECO:0000256" key="1">
    <source>
        <dbReference type="ARBA" id="ARBA00000085"/>
    </source>
</evidence>
<feature type="compositionally biased region" description="Gly residues" evidence="6">
    <location>
        <begin position="353"/>
        <end position="363"/>
    </location>
</feature>
<evidence type="ECO:0000313" key="10">
    <source>
        <dbReference type="Proteomes" id="UP000198224"/>
    </source>
</evidence>
<feature type="domain" description="NIT" evidence="8">
    <location>
        <begin position="50"/>
        <end position="300"/>
    </location>
</feature>
<evidence type="ECO:0000256" key="5">
    <source>
        <dbReference type="ARBA" id="ARBA00022777"/>
    </source>
</evidence>
<evidence type="ECO:0000256" key="3">
    <source>
        <dbReference type="ARBA" id="ARBA00022553"/>
    </source>
</evidence>
<dbReference type="Gene3D" id="3.30.565.10">
    <property type="entry name" value="Histidine kinase-like ATPase, C-terminal domain"/>
    <property type="match status" value="1"/>
</dbReference>
<dbReference type="AlphaFoldDB" id="A0A1C4XKD7"/>
<dbReference type="GO" id="GO:0005886">
    <property type="term" value="C:plasma membrane"/>
    <property type="evidence" value="ECO:0007669"/>
    <property type="project" value="TreeGrafter"/>
</dbReference>
<keyword evidence="7" id="KW-0472">Membrane</keyword>
<dbReference type="PANTHER" id="PTHR45436">
    <property type="entry name" value="SENSOR HISTIDINE KINASE YKOH"/>
    <property type="match status" value="1"/>
</dbReference>
<dbReference type="InterPro" id="IPR013587">
    <property type="entry name" value="Nitrate/nitrite_sensing"/>
</dbReference>
<reference evidence="10" key="1">
    <citation type="submission" date="2016-06" db="EMBL/GenBank/DDBJ databases">
        <authorList>
            <person name="Varghese N."/>
            <person name="Submissions Spin"/>
        </authorList>
    </citation>
    <scope>NUCLEOTIDE SEQUENCE [LARGE SCALE GENOMIC DNA]</scope>
    <source>
        <strain evidence="10">DSM 45160</strain>
    </source>
</reference>
<accession>A0A1C4XKD7</accession>
<dbReference type="GO" id="GO:0004673">
    <property type="term" value="F:protein histidine kinase activity"/>
    <property type="evidence" value="ECO:0007669"/>
    <property type="project" value="UniProtKB-EC"/>
</dbReference>
<feature type="region of interest" description="Disordered" evidence="6">
    <location>
        <begin position="581"/>
        <end position="646"/>
    </location>
</feature>
<keyword evidence="3" id="KW-0597">Phosphoprotein</keyword>